<feature type="compositionally biased region" description="Polar residues" evidence="1">
    <location>
        <begin position="362"/>
        <end position="382"/>
    </location>
</feature>
<dbReference type="Proteomes" id="UP001140513">
    <property type="component" value="Unassembled WGS sequence"/>
</dbReference>
<feature type="region of interest" description="Disordered" evidence="1">
    <location>
        <begin position="308"/>
        <end position="402"/>
    </location>
</feature>
<feature type="compositionally biased region" description="Polar residues" evidence="1">
    <location>
        <begin position="314"/>
        <end position="323"/>
    </location>
</feature>
<organism evidence="2 3">
    <name type="scientific">Didymosphaeria variabile</name>
    <dbReference type="NCBI Taxonomy" id="1932322"/>
    <lineage>
        <taxon>Eukaryota</taxon>
        <taxon>Fungi</taxon>
        <taxon>Dikarya</taxon>
        <taxon>Ascomycota</taxon>
        <taxon>Pezizomycotina</taxon>
        <taxon>Dothideomycetes</taxon>
        <taxon>Pleosporomycetidae</taxon>
        <taxon>Pleosporales</taxon>
        <taxon>Massarineae</taxon>
        <taxon>Didymosphaeriaceae</taxon>
        <taxon>Didymosphaeria</taxon>
    </lineage>
</organism>
<keyword evidence="3" id="KW-1185">Reference proteome</keyword>
<evidence type="ECO:0000313" key="3">
    <source>
        <dbReference type="Proteomes" id="UP001140513"/>
    </source>
</evidence>
<proteinExistence type="predicted"/>
<dbReference type="AlphaFoldDB" id="A0A9W8XKU8"/>
<dbReference type="GeneID" id="80908871"/>
<dbReference type="RefSeq" id="XP_056071385.1">
    <property type="nucleotide sequence ID" value="XM_056214118.1"/>
</dbReference>
<feature type="region of interest" description="Disordered" evidence="1">
    <location>
        <begin position="1"/>
        <end position="32"/>
    </location>
</feature>
<accession>A0A9W8XKU8</accession>
<comment type="caution">
    <text evidence="2">The sequence shown here is derived from an EMBL/GenBank/DDBJ whole genome shotgun (WGS) entry which is preliminary data.</text>
</comment>
<dbReference type="OrthoDB" id="3675232at2759"/>
<evidence type="ECO:0000256" key="1">
    <source>
        <dbReference type="SAM" id="MobiDB-lite"/>
    </source>
</evidence>
<reference evidence="2" key="1">
    <citation type="submission" date="2022-10" db="EMBL/GenBank/DDBJ databases">
        <title>Tapping the CABI collections for fungal endophytes: first genome assemblies for Collariella, Neodidymelliopsis, Ascochyta clinopodiicola, Didymella pomorum, Didymosphaeria variabile, Neocosmospora piperis and Neocucurbitaria cava.</title>
        <authorList>
            <person name="Hill R."/>
        </authorList>
    </citation>
    <scope>NUCLEOTIDE SEQUENCE</scope>
    <source>
        <strain evidence="2">IMI 356815</strain>
    </source>
</reference>
<protein>
    <submittedName>
        <fullName evidence="2">Uncharacterized protein</fullName>
    </submittedName>
</protein>
<gene>
    <name evidence="2" type="ORF">N0V89_005341</name>
</gene>
<evidence type="ECO:0000313" key="2">
    <source>
        <dbReference type="EMBL" id="KAJ4353611.1"/>
    </source>
</evidence>
<name>A0A9W8XKU8_9PLEO</name>
<dbReference type="EMBL" id="JAPEUX010000004">
    <property type="protein sequence ID" value="KAJ4353611.1"/>
    <property type="molecule type" value="Genomic_DNA"/>
</dbReference>
<sequence>MSLRLNPATPQLDEKPQSSKPNPFPDRTPRGQLHCQFPKMAHFADGNFPSSPAPHGQYIPGPEVSLGSSRLNNPASQPGEFLMPLGREVPTGSYIPGPHGLFSLADETFLPLDQDNHTVLPRTVPYAVPSTPTGVIQHMVPALTYVRLYTILNTAKPEFVTAHGLLYPKLTQALRSNLRDGLFDCSQGQGSPQEVLQERINIERDIVNRWNQVNGGKANVGTDELFLFPCRRAAVEAGVLFQQPPPLQPVSVVPQQTEEAHVLSQQQLAWQPLRIASALSYTAEGNPVLFQWDTFLGDHGVRTIGIQPSMKGNEITSQAQPVQARSAITPKKRAGDFSESSPTSLKKRAKKSPKASATTPTEYAQNQPVQESSDTTPNNRANVSPAPSAKSPKKAPRVKGSYSPTFDLLRSAPSCNLPFPEVSDRPANVTVVELLVFMPQWLKSVHVIERLISNGGSCKLIMKIVNAHRNTAVPTYHNYWLHIVQHHMRARGDQTANGGQDYREWRVRDHIPLPNHDPGSIDIAGFRTYLQIEGPKHMMNRDKNTDAIPFRDLAKDLKQWPSEYDALNLTRCVQ</sequence>